<dbReference type="SUPFAM" id="SSF144083">
    <property type="entry name" value="Magnesium transport protein CorA, transmembrane region"/>
    <property type="match status" value="1"/>
</dbReference>
<proteinExistence type="predicted"/>
<dbReference type="EMBL" id="ML996567">
    <property type="protein sequence ID" value="KAF2760973.1"/>
    <property type="molecule type" value="Genomic_DNA"/>
</dbReference>
<comment type="subcellular location">
    <subcellularLocation>
        <location evidence="1">Cell membrane</location>
        <topology evidence="1">Multi-pass membrane protein</topology>
    </subcellularLocation>
</comment>
<name>A0A6A6WE29_9PEZI</name>
<dbReference type="PANTHER" id="PTHR46494:SF1">
    <property type="entry name" value="CORA FAMILY METAL ION TRANSPORTER (EUROFUNG)"/>
    <property type="match status" value="1"/>
</dbReference>
<dbReference type="InterPro" id="IPR002523">
    <property type="entry name" value="MgTranspt_CorA/ZnTranspt_ZntB"/>
</dbReference>
<evidence type="ECO:0000256" key="2">
    <source>
        <dbReference type="ARBA" id="ARBA00022692"/>
    </source>
</evidence>
<feature type="transmembrane region" description="Helical" evidence="5">
    <location>
        <begin position="239"/>
        <end position="259"/>
    </location>
</feature>
<protein>
    <recommendedName>
        <fullName evidence="8">Mg2+ transporter protein</fullName>
    </recommendedName>
</protein>
<evidence type="ECO:0000256" key="3">
    <source>
        <dbReference type="ARBA" id="ARBA00022989"/>
    </source>
</evidence>
<evidence type="ECO:0000256" key="4">
    <source>
        <dbReference type="ARBA" id="ARBA00023136"/>
    </source>
</evidence>
<evidence type="ECO:0008006" key="8">
    <source>
        <dbReference type="Google" id="ProtNLM"/>
    </source>
</evidence>
<dbReference type="InterPro" id="IPR045863">
    <property type="entry name" value="CorA_TM1_TM2"/>
</dbReference>
<feature type="transmembrane region" description="Helical" evidence="5">
    <location>
        <begin position="279"/>
        <end position="298"/>
    </location>
</feature>
<dbReference type="Proteomes" id="UP000799437">
    <property type="component" value="Unassembled WGS sequence"/>
</dbReference>
<organism evidence="6 7">
    <name type="scientific">Pseudovirgaria hyperparasitica</name>
    <dbReference type="NCBI Taxonomy" id="470096"/>
    <lineage>
        <taxon>Eukaryota</taxon>
        <taxon>Fungi</taxon>
        <taxon>Dikarya</taxon>
        <taxon>Ascomycota</taxon>
        <taxon>Pezizomycotina</taxon>
        <taxon>Dothideomycetes</taxon>
        <taxon>Dothideomycetes incertae sedis</taxon>
        <taxon>Acrospermales</taxon>
        <taxon>Acrospermaceae</taxon>
        <taxon>Pseudovirgaria</taxon>
    </lineage>
</organism>
<gene>
    <name evidence="6" type="ORF">EJ05DRAFT_248240</name>
</gene>
<keyword evidence="4 5" id="KW-0472">Membrane</keyword>
<sequence length="338" mass="39670">MYDAKPGLQELHKIAKLENVYLYGSWDDTVERLEFYRDHTLLSCGTPNLYKVIANRLLRKQDLLRKNPDSALLYYTLCRVSIENDEMMQDTPERALNKVFTRLKSRRGASRKHVELVFSLQQTVLEGLEYLEENRRELPIWGIPPFENHKVSFHQDYAPPPLIQKLIQDEMDLIDKSFDTIIGHWTSLKGKVDRYLDVLLQFRVLEQQELTVTQSHLATQQRTLAIDEARSSRMQSRSVFFFTAVTIIFLPLSFFTSYFGMNLTDIAHTVHTSSYFWKTAGPVSAFTVILIFVLMKFLNAVKDPVIDEEQAAFMDDTPRRRMTWRTRWKLTKQKFKIS</sequence>
<keyword evidence="2 5" id="KW-0812">Transmembrane</keyword>
<keyword evidence="3 5" id="KW-1133">Transmembrane helix</keyword>
<dbReference type="GeneID" id="54481191"/>
<dbReference type="OrthoDB" id="341259at2759"/>
<dbReference type="GO" id="GO:0000287">
    <property type="term" value="F:magnesium ion binding"/>
    <property type="evidence" value="ECO:0007669"/>
    <property type="project" value="TreeGrafter"/>
</dbReference>
<dbReference type="GO" id="GO:0050897">
    <property type="term" value="F:cobalt ion binding"/>
    <property type="evidence" value="ECO:0007669"/>
    <property type="project" value="TreeGrafter"/>
</dbReference>
<accession>A0A6A6WE29</accession>
<keyword evidence="7" id="KW-1185">Reference proteome</keyword>
<dbReference type="GO" id="GO:0015087">
    <property type="term" value="F:cobalt ion transmembrane transporter activity"/>
    <property type="evidence" value="ECO:0007669"/>
    <property type="project" value="TreeGrafter"/>
</dbReference>
<evidence type="ECO:0000256" key="5">
    <source>
        <dbReference type="SAM" id="Phobius"/>
    </source>
</evidence>
<reference evidence="6" key="1">
    <citation type="journal article" date="2020" name="Stud. Mycol.">
        <title>101 Dothideomycetes genomes: a test case for predicting lifestyles and emergence of pathogens.</title>
        <authorList>
            <person name="Haridas S."/>
            <person name="Albert R."/>
            <person name="Binder M."/>
            <person name="Bloem J."/>
            <person name="Labutti K."/>
            <person name="Salamov A."/>
            <person name="Andreopoulos B."/>
            <person name="Baker S."/>
            <person name="Barry K."/>
            <person name="Bills G."/>
            <person name="Bluhm B."/>
            <person name="Cannon C."/>
            <person name="Castanera R."/>
            <person name="Culley D."/>
            <person name="Daum C."/>
            <person name="Ezra D."/>
            <person name="Gonzalez J."/>
            <person name="Henrissat B."/>
            <person name="Kuo A."/>
            <person name="Liang C."/>
            <person name="Lipzen A."/>
            <person name="Lutzoni F."/>
            <person name="Magnuson J."/>
            <person name="Mondo S."/>
            <person name="Nolan M."/>
            <person name="Ohm R."/>
            <person name="Pangilinan J."/>
            <person name="Park H.-J."/>
            <person name="Ramirez L."/>
            <person name="Alfaro M."/>
            <person name="Sun H."/>
            <person name="Tritt A."/>
            <person name="Yoshinaga Y."/>
            <person name="Zwiers L.-H."/>
            <person name="Turgeon B."/>
            <person name="Goodwin S."/>
            <person name="Spatafora J."/>
            <person name="Crous P."/>
            <person name="Grigoriev I."/>
        </authorList>
    </citation>
    <scope>NUCLEOTIDE SEQUENCE</scope>
    <source>
        <strain evidence="6">CBS 121739</strain>
    </source>
</reference>
<dbReference type="Gene3D" id="1.20.58.340">
    <property type="entry name" value="Magnesium transport protein CorA, transmembrane region"/>
    <property type="match status" value="1"/>
</dbReference>
<dbReference type="AlphaFoldDB" id="A0A6A6WE29"/>
<dbReference type="GO" id="GO:0015095">
    <property type="term" value="F:magnesium ion transmembrane transporter activity"/>
    <property type="evidence" value="ECO:0007669"/>
    <property type="project" value="TreeGrafter"/>
</dbReference>
<dbReference type="GO" id="GO:0005886">
    <property type="term" value="C:plasma membrane"/>
    <property type="evidence" value="ECO:0007669"/>
    <property type="project" value="UniProtKB-SubCell"/>
</dbReference>
<evidence type="ECO:0000313" key="6">
    <source>
        <dbReference type="EMBL" id="KAF2760973.1"/>
    </source>
</evidence>
<dbReference type="Pfam" id="PF01544">
    <property type="entry name" value="CorA"/>
    <property type="match status" value="1"/>
</dbReference>
<evidence type="ECO:0000313" key="7">
    <source>
        <dbReference type="Proteomes" id="UP000799437"/>
    </source>
</evidence>
<dbReference type="PANTHER" id="PTHR46494">
    <property type="entry name" value="CORA FAMILY METAL ION TRANSPORTER (EUROFUNG)"/>
    <property type="match status" value="1"/>
</dbReference>
<evidence type="ECO:0000256" key="1">
    <source>
        <dbReference type="ARBA" id="ARBA00004651"/>
    </source>
</evidence>
<dbReference type="RefSeq" id="XP_033603424.1">
    <property type="nucleotide sequence ID" value="XM_033740137.1"/>
</dbReference>